<evidence type="ECO:0000256" key="1">
    <source>
        <dbReference type="ARBA" id="ARBA00023172"/>
    </source>
</evidence>
<dbReference type="Pfam" id="PF00589">
    <property type="entry name" value="Phage_integrase"/>
    <property type="match status" value="1"/>
</dbReference>
<protein>
    <submittedName>
        <fullName evidence="3">Tyrosine-type recombinase/integrase</fullName>
    </submittedName>
</protein>
<comment type="caution">
    <text evidence="3">The sequence shown here is derived from an EMBL/GenBank/DDBJ whole genome shotgun (WGS) entry which is preliminary data.</text>
</comment>
<dbReference type="PROSITE" id="PS51898">
    <property type="entry name" value="TYR_RECOMBINASE"/>
    <property type="match status" value="1"/>
</dbReference>
<evidence type="ECO:0000313" key="3">
    <source>
        <dbReference type="EMBL" id="NYV28422.1"/>
    </source>
</evidence>
<dbReference type="InterPro" id="IPR011010">
    <property type="entry name" value="DNA_brk_join_enz"/>
</dbReference>
<dbReference type="InterPro" id="IPR002104">
    <property type="entry name" value="Integrase_catalytic"/>
</dbReference>
<dbReference type="EMBL" id="JABMKT010000044">
    <property type="protein sequence ID" value="NYV28422.1"/>
    <property type="molecule type" value="Genomic_DNA"/>
</dbReference>
<evidence type="ECO:0000259" key="2">
    <source>
        <dbReference type="PROSITE" id="PS51898"/>
    </source>
</evidence>
<evidence type="ECO:0000313" key="4">
    <source>
        <dbReference type="Proteomes" id="UP000526184"/>
    </source>
</evidence>
<dbReference type="GO" id="GO:0003677">
    <property type="term" value="F:DNA binding"/>
    <property type="evidence" value="ECO:0007669"/>
    <property type="project" value="InterPro"/>
</dbReference>
<dbReference type="Proteomes" id="UP000526184">
    <property type="component" value="Unassembled WGS sequence"/>
</dbReference>
<dbReference type="GO" id="GO:0006310">
    <property type="term" value="P:DNA recombination"/>
    <property type="evidence" value="ECO:0007669"/>
    <property type="project" value="UniProtKB-KW"/>
</dbReference>
<gene>
    <name evidence="3" type="ORF">HP397_06360</name>
</gene>
<keyword evidence="4" id="KW-1185">Reference proteome</keyword>
<dbReference type="InterPro" id="IPR013762">
    <property type="entry name" value="Integrase-like_cat_sf"/>
</dbReference>
<dbReference type="AlphaFoldDB" id="A0A7Z0PFS4"/>
<keyword evidence="1" id="KW-0233">DNA recombination</keyword>
<dbReference type="GO" id="GO:0015074">
    <property type="term" value="P:DNA integration"/>
    <property type="evidence" value="ECO:0007669"/>
    <property type="project" value="InterPro"/>
</dbReference>
<dbReference type="Gene3D" id="1.10.443.10">
    <property type="entry name" value="Intergrase catalytic core"/>
    <property type="match status" value="1"/>
</dbReference>
<name>A0A7Z0PFS4_9FUSO</name>
<organism evidence="3 4">
    <name type="scientific">Streptobacillus felis</name>
    <dbReference type="NCBI Taxonomy" id="1384509"/>
    <lineage>
        <taxon>Bacteria</taxon>
        <taxon>Fusobacteriati</taxon>
        <taxon>Fusobacteriota</taxon>
        <taxon>Fusobacteriia</taxon>
        <taxon>Fusobacteriales</taxon>
        <taxon>Leptotrichiaceae</taxon>
        <taxon>Streptobacillus</taxon>
    </lineage>
</organism>
<dbReference type="RefSeq" id="WP_180136366.1">
    <property type="nucleotide sequence ID" value="NZ_JABMKT010000044.1"/>
</dbReference>
<feature type="domain" description="Tyr recombinase" evidence="2">
    <location>
        <begin position="1"/>
        <end position="51"/>
    </location>
</feature>
<reference evidence="3 4" key="1">
    <citation type="submission" date="2020-05" db="EMBL/GenBank/DDBJ databases">
        <title>Streptobacillus felis strain LHL191014123.</title>
        <authorList>
            <person name="Fawzy A."/>
            <person name="Rau J."/>
            <person name="Risse K."/>
            <person name="Schauerte N."/>
            <person name="Geiger C."/>
            <person name="Blom J."/>
            <person name="Imirzalioglu C."/>
            <person name="Falgenhauer J."/>
            <person name="Bach A."/>
            <person name="Herden C."/>
            <person name="Eisenberg T."/>
        </authorList>
    </citation>
    <scope>NUCLEOTIDE SEQUENCE [LARGE SCALE GENOMIC DNA]</scope>
    <source>
        <strain evidence="3 4">LHL191014123</strain>
    </source>
</reference>
<dbReference type="SUPFAM" id="SSF56349">
    <property type="entry name" value="DNA breaking-rejoining enzymes"/>
    <property type="match status" value="1"/>
</dbReference>
<proteinExistence type="predicted"/>
<accession>A0A7Z0PFS4</accession>
<sequence length="51" mass="5894">MTLHGFRHSHTSLLINKGLDIASVSNRLGHSNSNITLQIYTHLYKENKYIR</sequence>